<dbReference type="Proteomes" id="UP001286174">
    <property type="component" value="Unassembled WGS sequence"/>
</dbReference>
<gene>
    <name evidence="1" type="ORF">MOZ60_07760</name>
</gene>
<accession>A0AB35U3C4</accession>
<name>A0AB35U3C4_9FIRM</name>
<evidence type="ECO:0000313" key="1">
    <source>
        <dbReference type="EMBL" id="MDX8419990.1"/>
    </source>
</evidence>
<evidence type="ECO:0000313" key="2">
    <source>
        <dbReference type="Proteomes" id="UP001286174"/>
    </source>
</evidence>
<keyword evidence="2" id="KW-1185">Reference proteome</keyword>
<sequence length="61" mass="7647">MEETLKWEWTRKPADFSIDSGRIEITTQPHTDLWQRTYYHFQNDNAPCCRWRQKKSIFRLW</sequence>
<reference evidence="1 2" key="1">
    <citation type="submission" date="2022-03" db="EMBL/GenBank/DDBJ databases">
        <title>Novel taxa within the pig intestine.</title>
        <authorList>
            <person name="Wylensek D."/>
            <person name="Bishof K."/>
            <person name="Afrizal A."/>
            <person name="Clavel T."/>
        </authorList>
    </citation>
    <scope>NUCLEOTIDE SEQUENCE [LARGE SCALE GENOMIC DNA]</scope>
    <source>
        <strain evidence="1 2">CLA-KB-P133</strain>
    </source>
</reference>
<organism evidence="1 2">
    <name type="scientific">Grylomicrobium aquisgranensis</name>
    <dbReference type="NCBI Taxonomy" id="2926318"/>
    <lineage>
        <taxon>Bacteria</taxon>
        <taxon>Bacillati</taxon>
        <taxon>Bacillota</taxon>
        <taxon>Erysipelotrichia</taxon>
        <taxon>Erysipelotrichales</taxon>
        <taxon>Erysipelotrichaceae</taxon>
        <taxon>Grylomicrobium</taxon>
    </lineage>
</organism>
<dbReference type="AlphaFoldDB" id="A0AB35U3C4"/>
<dbReference type="SUPFAM" id="SSF49899">
    <property type="entry name" value="Concanavalin A-like lectins/glucanases"/>
    <property type="match status" value="1"/>
</dbReference>
<proteinExistence type="predicted"/>
<dbReference type="InterPro" id="IPR013320">
    <property type="entry name" value="ConA-like_dom_sf"/>
</dbReference>
<dbReference type="Pfam" id="PF07081">
    <property type="entry name" value="DUF1349"/>
    <property type="match status" value="1"/>
</dbReference>
<protein>
    <submittedName>
        <fullName evidence="1">DUF1349 domain-containing protein</fullName>
    </submittedName>
</protein>
<comment type="caution">
    <text evidence="1">The sequence shown here is derived from an EMBL/GenBank/DDBJ whole genome shotgun (WGS) entry which is preliminary data.</text>
</comment>
<dbReference type="InterPro" id="IPR009784">
    <property type="entry name" value="DUF1349"/>
</dbReference>
<dbReference type="EMBL" id="JALBUR010000018">
    <property type="protein sequence ID" value="MDX8419990.1"/>
    <property type="molecule type" value="Genomic_DNA"/>
</dbReference>
<dbReference type="Gene3D" id="2.60.120.200">
    <property type="match status" value="1"/>
</dbReference>